<accession>A0A5C5VSH0</accession>
<proteinExistence type="predicted"/>
<evidence type="ECO:0000313" key="1">
    <source>
        <dbReference type="EMBL" id="TWT40701.1"/>
    </source>
</evidence>
<dbReference type="Proteomes" id="UP000317243">
    <property type="component" value="Unassembled WGS sequence"/>
</dbReference>
<dbReference type="AlphaFoldDB" id="A0A5C5VSH0"/>
<evidence type="ECO:0000313" key="2">
    <source>
        <dbReference type="Proteomes" id="UP000317243"/>
    </source>
</evidence>
<reference evidence="1 2" key="1">
    <citation type="submission" date="2019-02" db="EMBL/GenBank/DDBJ databases">
        <title>Deep-cultivation of Planctomycetes and their phenomic and genomic characterization uncovers novel biology.</title>
        <authorList>
            <person name="Wiegand S."/>
            <person name="Jogler M."/>
            <person name="Boedeker C."/>
            <person name="Pinto D."/>
            <person name="Vollmers J."/>
            <person name="Rivas-Marin E."/>
            <person name="Kohn T."/>
            <person name="Peeters S.H."/>
            <person name="Heuer A."/>
            <person name="Rast P."/>
            <person name="Oberbeckmann S."/>
            <person name="Bunk B."/>
            <person name="Jeske O."/>
            <person name="Meyerdierks A."/>
            <person name="Storesund J.E."/>
            <person name="Kallscheuer N."/>
            <person name="Luecker S."/>
            <person name="Lage O.M."/>
            <person name="Pohl T."/>
            <person name="Merkel B.J."/>
            <person name="Hornburger P."/>
            <person name="Mueller R.-W."/>
            <person name="Bruemmer F."/>
            <person name="Labrenz M."/>
            <person name="Spormann A.M."/>
            <person name="Op Den Camp H."/>
            <person name="Overmann J."/>
            <person name="Amann R."/>
            <person name="Jetten M.S.M."/>
            <person name="Mascher T."/>
            <person name="Medema M.H."/>
            <person name="Devos D.P."/>
            <person name="Kaster A.-K."/>
            <person name="Ovreas L."/>
            <person name="Rohde M."/>
            <person name="Galperin M.Y."/>
            <person name="Jogler C."/>
        </authorList>
    </citation>
    <scope>NUCLEOTIDE SEQUENCE [LARGE SCALE GENOMIC DNA]</scope>
    <source>
        <strain evidence="1 2">KOR42</strain>
    </source>
</reference>
<comment type="caution">
    <text evidence="1">The sequence shown here is derived from an EMBL/GenBank/DDBJ whole genome shotgun (WGS) entry which is preliminary data.</text>
</comment>
<keyword evidence="2" id="KW-1185">Reference proteome</keyword>
<name>A0A5C5VSH0_9PLAN</name>
<gene>
    <name evidence="1" type="ORF">KOR42_49040</name>
</gene>
<dbReference type="EMBL" id="SIHI01000050">
    <property type="protein sequence ID" value="TWT40701.1"/>
    <property type="molecule type" value="Genomic_DNA"/>
</dbReference>
<protein>
    <submittedName>
        <fullName evidence="1">Uncharacterized protein</fullName>
    </submittedName>
</protein>
<sequence>MNQRITDRTGTDSVAHGGEFSVFLFTNGGWFPIVENVAFEDAQRTVGQMSSIMDCATQIRNSDETIIIQEGELISTCIV</sequence>
<organism evidence="1 2">
    <name type="scientific">Thalassoglobus neptunius</name>
    <dbReference type="NCBI Taxonomy" id="1938619"/>
    <lineage>
        <taxon>Bacteria</taxon>
        <taxon>Pseudomonadati</taxon>
        <taxon>Planctomycetota</taxon>
        <taxon>Planctomycetia</taxon>
        <taxon>Planctomycetales</taxon>
        <taxon>Planctomycetaceae</taxon>
        <taxon>Thalassoglobus</taxon>
    </lineage>
</organism>
<dbReference type="RefSeq" id="WP_146512216.1">
    <property type="nucleotide sequence ID" value="NZ_SIHI01000050.1"/>
</dbReference>